<evidence type="ECO:0000256" key="4">
    <source>
        <dbReference type="ARBA" id="ARBA00022741"/>
    </source>
</evidence>
<evidence type="ECO:0000256" key="3">
    <source>
        <dbReference type="ARBA" id="ARBA00022454"/>
    </source>
</evidence>
<dbReference type="GO" id="GO:0003684">
    <property type="term" value="F:damaged DNA binding"/>
    <property type="evidence" value="ECO:0007669"/>
    <property type="project" value="TreeGrafter"/>
</dbReference>
<dbReference type="PANTHER" id="PTHR19306:SF6">
    <property type="entry name" value="STRUCTURAL MAINTENANCE OF CHROMOSOMES PROTEIN 6"/>
    <property type="match status" value="1"/>
</dbReference>
<dbReference type="RefSeq" id="XP_013397527.1">
    <property type="nucleotide sequence ID" value="XM_013542073.1"/>
</dbReference>
<evidence type="ECO:0000256" key="2">
    <source>
        <dbReference type="ARBA" id="ARBA00004286"/>
    </source>
</evidence>
<dbReference type="Gene3D" id="1.10.287.1490">
    <property type="match status" value="1"/>
</dbReference>
<keyword evidence="6" id="KW-0067">ATP-binding</keyword>
<evidence type="ECO:0000256" key="5">
    <source>
        <dbReference type="ARBA" id="ARBA00022763"/>
    </source>
</evidence>
<feature type="compositionally biased region" description="Polar residues" evidence="12">
    <location>
        <begin position="1244"/>
        <end position="1257"/>
    </location>
</feature>
<feature type="region of interest" description="Disordered" evidence="12">
    <location>
        <begin position="1217"/>
        <end position="1261"/>
    </location>
</feature>
<evidence type="ECO:0000256" key="8">
    <source>
        <dbReference type="ARBA" id="ARBA00023172"/>
    </source>
</evidence>
<feature type="coiled-coil region" evidence="11">
    <location>
        <begin position="235"/>
        <end position="363"/>
    </location>
</feature>
<dbReference type="GO" id="GO:0030915">
    <property type="term" value="C:Smc5-Smc6 complex"/>
    <property type="evidence" value="ECO:0007669"/>
    <property type="project" value="TreeGrafter"/>
</dbReference>
<protein>
    <submittedName>
        <fullName evidence="14">Myosin-10 isoform X4</fullName>
    </submittedName>
</protein>
<evidence type="ECO:0000256" key="6">
    <source>
        <dbReference type="ARBA" id="ARBA00022840"/>
    </source>
</evidence>
<keyword evidence="4" id="KW-0547">Nucleotide-binding</keyword>
<feature type="region of interest" description="Disordered" evidence="12">
    <location>
        <begin position="955"/>
        <end position="994"/>
    </location>
</feature>
<evidence type="ECO:0000313" key="13">
    <source>
        <dbReference type="Proteomes" id="UP000085678"/>
    </source>
</evidence>
<accession>A0A1S3IH34</accession>
<feature type="coiled-coil region" evidence="11">
    <location>
        <begin position="1170"/>
        <end position="1204"/>
    </location>
</feature>
<evidence type="ECO:0000256" key="11">
    <source>
        <dbReference type="SAM" id="Coils"/>
    </source>
</evidence>
<proteinExistence type="predicted"/>
<dbReference type="GO" id="GO:0003697">
    <property type="term" value="F:single-stranded DNA binding"/>
    <property type="evidence" value="ECO:0007669"/>
    <property type="project" value="TreeGrafter"/>
</dbReference>
<dbReference type="GeneID" id="106164228"/>
<keyword evidence="7 11" id="KW-0175">Coiled coil</keyword>
<evidence type="ECO:0000256" key="7">
    <source>
        <dbReference type="ARBA" id="ARBA00023054"/>
    </source>
</evidence>
<feature type="compositionally biased region" description="Low complexity" evidence="12">
    <location>
        <begin position="1232"/>
        <end position="1242"/>
    </location>
</feature>
<reference evidence="14" key="1">
    <citation type="submission" date="2025-08" db="UniProtKB">
        <authorList>
            <consortium name="RefSeq"/>
        </authorList>
    </citation>
    <scope>IDENTIFICATION</scope>
    <source>
        <tissue evidence="14">Gonads</tissue>
    </source>
</reference>
<dbReference type="OrthoDB" id="6350415at2759"/>
<evidence type="ECO:0000313" key="14">
    <source>
        <dbReference type="RefSeq" id="XP_013397527.1"/>
    </source>
</evidence>
<dbReference type="GO" id="GO:0035861">
    <property type="term" value="C:site of double-strand break"/>
    <property type="evidence" value="ECO:0007669"/>
    <property type="project" value="TreeGrafter"/>
</dbReference>
<gene>
    <name evidence="14" type="primary">LOC106164228</name>
</gene>
<keyword evidence="13" id="KW-1185">Reference proteome</keyword>
<keyword evidence="8" id="KW-0233">DNA recombination</keyword>
<keyword evidence="9" id="KW-0234">DNA repair</keyword>
<evidence type="ECO:0000256" key="12">
    <source>
        <dbReference type="SAM" id="MobiDB-lite"/>
    </source>
</evidence>
<organism evidence="13 14">
    <name type="scientific">Lingula anatina</name>
    <name type="common">Brachiopod</name>
    <name type="synonym">Lingula unguis</name>
    <dbReference type="NCBI Taxonomy" id="7574"/>
    <lineage>
        <taxon>Eukaryota</taxon>
        <taxon>Metazoa</taxon>
        <taxon>Spiralia</taxon>
        <taxon>Lophotrochozoa</taxon>
        <taxon>Brachiopoda</taxon>
        <taxon>Linguliformea</taxon>
        <taxon>Lingulata</taxon>
        <taxon>Lingulida</taxon>
        <taxon>Linguloidea</taxon>
        <taxon>Lingulidae</taxon>
        <taxon>Lingula</taxon>
    </lineage>
</organism>
<dbReference type="SUPFAM" id="SSF90257">
    <property type="entry name" value="Myosin rod fragments"/>
    <property type="match status" value="2"/>
</dbReference>
<evidence type="ECO:0000256" key="10">
    <source>
        <dbReference type="ARBA" id="ARBA00023242"/>
    </source>
</evidence>
<dbReference type="Proteomes" id="UP000085678">
    <property type="component" value="Unplaced"/>
</dbReference>
<dbReference type="PANTHER" id="PTHR19306">
    <property type="entry name" value="STRUCTURAL MAINTENANCE OF CHROMOSOMES 5,6 SMC5, SMC6"/>
    <property type="match status" value="1"/>
</dbReference>
<sequence>MEELKNQVDVKTSELKQVQEQCEALQAGAEDRSPAVNKERLLSEENWNLAQQRRIEEMDKARKESLAVLAQTRKENEELITKLNQKVYELECSLQKSTTESEVVNHKLKKCLEETQSLKIQVRDLEELHAQHNAAQFNRRQELDPAKLQQRIKQLEFNLDLTNQRSQKFDTENKTLKDALKKSEDLELKYRDYMRQAREFQHLLGQEKEQSSLLLRKFNATAAELSDLRWNNAELREKVKQVPKLEEDVANLKAKIENLQRDLLEKGKESTGVIHLEEQKASLLASLEKSKSTVAELQEDIRKLNEDFNSKVDENSDLTAQLEELQRTVNSAKDKEVNFQSVVDKLRNQLSEKQETVDLLESQMCEKQQELDEVNHREEQNTSLLASLEKSKLTVAELQENITKLKEDLTSKVDENSDLTAQLEEFQKTVNSAKDREVNFQSVVDKLRNQLSEKQETVDLLESQMCEKQQELDQVNHHEEQKTNLLDSLEKLKLTVAELQEEITKLKEDLISKVDENSDLTAQLEELQRTVNSDKDKEVNFQSVVDKLRNQLSEKQETVDLLESQMCEKQQELDEVNQLEEQKTNLLDSLEKSKLTVAELQEEITKLQEDLISKVDENSDLTAQLEELQKTVNSAKDREVNFQSVVDKLRSQLSEKRETVDLLEAQMCEKQQELDEAKEGQVGVMQQQSDAQQQLQAMEKEKAAAANRAENLETTLESLKIQLEEKASQIHGLEEQTTALQDTIDELEAKLTEKEKRADEVFVLEEQTANLQSTVEELEAKLAEKQKEMDEVLNLEGQTTSLVDELRSQLCDKEKQIDQMSSERELLSEELREIKEVFAELQEEMQNKEDEFLDTKEKGMQHIDALNSELTEARTRLEKLSEELDATKALLEEKQTSTKQEEERSGYEKQVADLNTEIEKLNQKMQDTTNNFLEQIRHMEKCCDEADNELKQEKIEHEETKRKLEVIQAGQNEEGDASEDGDKPKGRDKALAAAKKKIQSLEKALQEGLEHIKLLQEARDHTSQQEEIRHLQQCCMEADAELEQEKEEHEKTKQKLLQLEENIKMKKPEEKSLEELKQELGAKNMEIVQLKRDLLMEIDPLKKKLKSLKDDNDYLQNKVSEYRNELRKAREEQAEVTVSQFGSQTCAQRSSGSSSGIISRVAYFTVETENKRLKEQVTGLEGQVKELTLYKSEFKKKIELLKRELSYYKGKTGIAPALDEAPKAPLKGVTNSPRASPARPAPVTTGSFPDQKSSENYNWLAGGVDWDKNDVKADEQPSECTTQ</sequence>
<dbReference type="GO" id="GO:0000724">
    <property type="term" value="P:double-strand break repair via homologous recombination"/>
    <property type="evidence" value="ECO:0007669"/>
    <property type="project" value="TreeGrafter"/>
</dbReference>
<feature type="compositionally biased region" description="Basic and acidic residues" evidence="12">
    <location>
        <begin position="980"/>
        <end position="990"/>
    </location>
</feature>
<feature type="coiled-coil region" evidence="11">
    <location>
        <begin position="66"/>
        <end position="128"/>
    </location>
</feature>
<evidence type="ECO:0000256" key="9">
    <source>
        <dbReference type="ARBA" id="ARBA00023204"/>
    </source>
</evidence>
<keyword evidence="5" id="KW-0227">DNA damage</keyword>
<keyword evidence="10" id="KW-0539">Nucleus</keyword>
<dbReference type="GO" id="GO:0005524">
    <property type="term" value="F:ATP binding"/>
    <property type="evidence" value="ECO:0007669"/>
    <property type="project" value="UniProtKB-KW"/>
</dbReference>
<name>A0A1S3IH34_LINAN</name>
<dbReference type="GO" id="GO:0005634">
    <property type="term" value="C:nucleus"/>
    <property type="evidence" value="ECO:0007669"/>
    <property type="project" value="UniProtKB-SubCell"/>
</dbReference>
<comment type="subcellular location">
    <subcellularLocation>
        <location evidence="2">Chromosome</location>
    </subcellularLocation>
    <subcellularLocation>
        <location evidence="1">Nucleus</location>
    </subcellularLocation>
</comment>
<feature type="compositionally biased region" description="Basic and acidic residues" evidence="12">
    <location>
        <begin position="955"/>
        <end position="965"/>
    </location>
</feature>
<evidence type="ECO:0000256" key="1">
    <source>
        <dbReference type="ARBA" id="ARBA00004123"/>
    </source>
</evidence>
<keyword evidence="3" id="KW-0158">Chromosome</keyword>